<dbReference type="AlphaFoldDB" id="A0A9Q5I563"/>
<dbReference type="PANTHER" id="PTHR42748">
    <property type="entry name" value="NITROGEN METABOLITE REPRESSION PROTEIN NMRA FAMILY MEMBER"/>
    <property type="match status" value="1"/>
</dbReference>
<name>A0A9Q5I563_SANBA</name>
<proteinExistence type="inferred from homology"/>
<dbReference type="Proteomes" id="UP000757232">
    <property type="component" value="Unassembled WGS sequence"/>
</dbReference>
<evidence type="ECO:0000313" key="4">
    <source>
        <dbReference type="EMBL" id="OCB91357.1"/>
    </source>
</evidence>
<dbReference type="Pfam" id="PF05368">
    <property type="entry name" value="NmrA"/>
    <property type="match status" value="1"/>
</dbReference>
<dbReference type="SUPFAM" id="SSF51735">
    <property type="entry name" value="NAD(P)-binding Rossmann-fold domains"/>
    <property type="match status" value="1"/>
</dbReference>
<reference evidence="4" key="1">
    <citation type="submission" date="2016-06" db="EMBL/GenBank/DDBJ databases">
        <title>Draft Genome sequence of the fungus Inonotus baumii.</title>
        <authorList>
            <person name="Zhu H."/>
            <person name="Lin W."/>
        </authorList>
    </citation>
    <scope>NUCLEOTIDE SEQUENCE</scope>
    <source>
        <strain evidence="4">821</strain>
    </source>
</reference>
<protein>
    <submittedName>
        <fullName evidence="4">NmrA-domain-containing protein</fullName>
    </submittedName>
</protein>
<gene>
    <name evidence="4" type="ORF">A7U60_g1396</name>
</gene>
<evidence type="ECO:0000313" key="5">
    <source>
        <dbReference type="Proteomes" id="UP000757232"/>
    </source>
</evidence>
<keyword evidence="2" id="KW-0521">NADP</keyword>
<dbReference type="EMBL" id="LNZH02000092">
    <property type="protein sequence ID" value="OCB91357.1"/>
    <property type="molecule type" value="Genomic_DNA"/>
</dbReference>
<feature type="domain" description="NmrA-like" evidence="3">
    <location>
        <begin position="6"/>
        <end position="248"/>
    </location>
</feature>
<dbReference type="GO" id="GO:0005634">
    <property type="term" value="C:nucleus"/>
    <property type="evidence" value="ECO:0007669"/>
    <property type="project" value="TreeGrafter"/>
</dbReference>
<evidence type="ECO:0000256" key="2">
    <source>
        <dbReference type="ARBA" id="ARBA00022857"/>
    </source>
</evidence>
<accession>A0A9Q5I563</accession>
<sequence>MVLVEKRLIAVTGATGLQGGSVIRYLLEDGTFRVRALTRKPSSARAKELQGKGVEVVFADFEDPSSLNSALQGAYGVFDRNFFYMFPSVAVWESMDGEKETRHGKALVDAAKANNIQHFLWSTVSAPPRDLDIKHWASKARVDDYLVSSGLPRTSLYSTFYFENFILFDFAKLTRASETQPGKYIANWPLLLSDGPLGGFSVTETGAYVLEAFKDPKKWIDKNLYIPPDVFTPREFVNALNEILGGKAVIELKEVDEETFAGSRTLWPGAEELWTNMTGFYRAGGKMRNMDSTSSKTGADSAYSEQVEQAILPNRLTMQKWVQEHVDEILAAAL</sequence>
<evidence type="ECO:0000259" key="3">
    <source>
        <dbReference type="Pfam" id="PF05368"/>
    </source>
</evidence>
<dbReference type="CDD" id="cd05251">
    <property type="entry name" value="NmrA_like_SDR_a"/>
    <property type="match status" value="1"/>
</dbReference>
<dbReference type="InterPro" id="IPR036291">
    <property type="entry name" value="NAD(P)-bd_dom_sf"/>
</dbReference>
<dbReference type="Gene3D" id="3.40.50.720">
    <property type="entry name" value="NAD(P)-binding Rossmann-like Domain"/>
    <property type="match status" value="1"/>
</dbReference>
<dbReference type="InterPro" id="IPR051164">
    <property type="entry name" value="NmrA-like_oxidored"/>
</dbReference>
<comment type="similarity">
    <text evidence="1">Belongs to the NmrA-type oxidoreductase family.</text>
</comment>
<dbReference type="PANTHER" id="PTHR42748:SF7">
    <property type="entry name" value="NMRA LIKE REDOX SENSOR 1-RELATED"/>
    <property type="match status" value="1"/>
</dbReference>
<dbReference type="Gene3D" id="3.90.25.10">
    <property type="entry name" value="UDP-galactose 4-epimerase, domain 1"/>
    <property type="match status" value="1"/>
</dbReference>
<comment type="caution">
    <text evidence="4">The sequence shown here is derived from an EMBL/GenBank/DDBJ whole genome shotgun (WGS) entry which is preliminary data.</text>
</comment>
<evidence type="ECO:0000256" key="1">
    <source>
        <dbReference type="ARBA" id="ARBA00006328"/>
    </source>
</evidence>
<dbReference type="InterPro" id="IPR008030">
    <property type="entry name" value="NmrA-like"/>
</dbReference>
<organism evidence="4 5">
    <name type="scientific">Sanghuangporus baumii</name>
    <name type="common">Phellinus baumii</name>
    <dbReference type="NCBI Taxonomy" id="108892"/>
    <lineage>
        <taxon>Eukaryota</taxon>
        <taxon>Fungi</taxon>
        <taxon>Dikarya</taxon>
        <taxon>Basidiomycota</taxon>
        <taxon>Agaricomycotina</taxon>
        <taxon>Agaricomycetes</taxon>
        <taxon>Hymenochaetales</taxon>
        <taxon>Hymenochaetaceae</taxon>
        <taxon>Sanghuangporus</taxon>
    </lineage>
</organism>
<dbReference type="OrthoDB" id="419598at2759"/>
<keyword evidence="5" id="KW-1185">Reference proteome</keyword>